<keyword evidence="3 8" id="KW-0479">Metal-binding</keyword>
<comment type="subcellular location">
    <subcellularLocation>
        <location evidence="8">Cytoplasm</location>
    </subcellularLocation>
    <subcellularLocation>
        <location evidence="8">Cytoplasm</location>
        <location evidence="8">P-body</location>
    </subcellularLocation>
</comment>
<accession>A0A158QYD8</accession>
<dbReference type="SMART" id="SM00955">
    <property type="entry name" value="RNB"/>
    <property type="match status" value="1"/>
</dbReference>
<feature type="compositionally biased region" description="Low complexity" evidence="9">
    <location>
        <begin position="110"/>
        <end position="121"/>
    </location>
</feature>
<reference evidence="11 12" key="2">
    <citation type="submission" date="2018-11" db="EMBL/GenBank/DDBJ databases">
        <authorList>
            <consortium name="Pathogen Informatics"/>
        </authorList>
    </citation>
    <scope>NUCLEOTIDE SEQUENCE [LARGE SCALE GENOMIC DNA]</scope>
</reference>
<feature type="domain" description="RNB" evidence="10">
    <location>
        <begin position="525"/>
        <end position="881"/>
    </location>
</feature>
<dbReference type="Pfam" id="PF17877">
    <property type="entry name" value="Dis3l2_C_term"/>
    <property type="match status" value="1"/>
</dbReference>
<evidence type="ECO:0000256" key="8">
    <source>
        <dbReference type="HAMAP-Rule" id="MF_03045"/>
    </source>
</evidence>
<feature type="compositionally biased region" description="Polar residues" evidence="9">
    <location>
        <begin position="68"/>
        <end position="81"/>
    </location>
</feature>
<feature type="binding site" evidence="8">
    <location>
        <position position="546"/>
    </location>
    <ligand>
        <name>Mg(2+)</name>
        <dbReference type="ChEBI" id="CHEBI:18420"/>
    </ligand>
</feature>
<keyword evidence="6 8" id="KW-0460">Magnesium</keyword>
<dbReference type="InterPro" id="IPR041505">
    <property type="entry name" value="Dis3_CSD2"/>
</dbReference>
<evidence type="ECO:0000256" key="2">
    <source>
        <dbReference type="ARBA" id="ARBA00022722"/>
    </source>
</evidence>
<dbReference type="Pfam" id="PF00773">
    <property type="entry name" value="RNB"/>
    <property type="match status" value="1"/>
</dbReference>
<dbReference type="Gene3D" id="2.40.50.140">
    <property type="entry name" value="Nucleic acid-binding proteins"/>
    <property type="match status" value="1"/>
</dbReference>
<dbReference type="GO" id="GO:0000956">
    <property type="term" value="P:nuclear-transcribed mRNA catabolic process"/>
    <property type="evidence" value="ECO:0007669"/>
    <property type="project" value="UniProtKB-UniRule"/>
</dbReference>
<dbReference type="InterPro" id="IPR001900">
    <property type="entry name" value="RNase_II/R"/>
</dbReference>
<dbReference type="FunFam" id="2.40.50.700:FF:000003">
    <property type="entry name" value="DIS3-like exonuclease 2"/>
    <property type="match status" value="1"/>
</dbReference>
<feature type="region of interest" description="Disordered" evidence="9">
    <location>
        <begin position="1"/>
        <end position="145"/>
    </location>
</feature>
<dbReference type="STRING" id="27835.A0A158QYD8"/>
<dbReference type="GO" id="GO:1990074">
    <property type="term" value="P:polyuridylation-dependent mRNA catabolic process"/>
    <property type="evidence" value="ECO:0007669"/>
    <property type="project" value="UniProtKB-UniRule"/>
</dbReference>
<keyword evidence="1 8" id="KW-0963">Cytoplasm</keyword>
<evidence type="ECO:0000256" key="3">
    <source>
        <dbReference type="ARBA" id="ARBA00022723"/>
    </source>
</evidence>
<evidence type="ECO:0000313" key="11">
    <source>
        <dbReference type="EMBL" id="VDL71916.1"/>
    </source>
</evidence>
<comment type="function">
    <text evidence="8">3'-5'-exoribonuclease that specifically recognizes RNAs polyuridylated at their 3' end and mediates their degradation. Component of an exosome-independent RNA degradation pathway that mediates degradation of cytoplasmic mRNAs that have been deadenylated and subsequently uridylated at their 3'.</text>
</comment>
<dbReference type="SUPFAM" id="SSF81995">
    <property type="entry name" value="beta-sandwich domain of Sec23/24"/>
    <property type="match status" value="1"/>
</dbReference>
<dbReference type="EMBL" id="UYSL01019991">
    <property type="protein sequence ID" value="VDL71916.1"/>
    <property type="molecule type" value="Genomic_DNA"/>
</dbReference>
<sequence length="1049" mass="117552">MAAIEVQALQTQEEPAKRPRLPSKPDVEKQATDRGVNSPRGRNNRNGQGRNKNRGNANNQGWRRSSHQESSTTVKPQSSNPPVVAATKEVKNQMTKPPPGQPTPQPPPQQQQWQKQPQQQQRTPVMKKNLNQQPKGSPGNAATFFKPHMSEEEIRKGLENDSLLKGAFRINPRNHEEAFINNPDGTDFTDIAVLGTKDRNRALHGDVVAIRIKPRASWVVNEEAYKGWRGTAGGISRAAAQGESANGISGGHSDTATVIPVEKNDEVSLLDNVEVDDVAPPTIDDECPEEAVECGVLIDDESTLDSGNNKVVDVTIGEVTEVLPTTDCDESRLKELEAEAERNGTAVMEKLERDNKERQQQKKKKTYRVLSDLPLEEWTLPDDCLQKTGEVVGILEEKNTRLAMGKLEVSFGTQRKWAKFSPTDSKMPRLMIEAAQLPNGFFDRPQDFSGFLFLARMVEWTENSVMARGKLEKQLGPVGDIEAETEGLLVTNGVDTREFSDEVTACLPAIPETGWKIDEEELAKRRDLRNEIIFTIDPKTARDLDDALSITRCDNVDGAGKPGWEVGVHIADVSHFVYEGTVLDEWAVERANSVYLVHQVIPMLPRLLCEELCSLNAGVDRLTFSVIFKVDDQANIYDEWFGRSVIRSRVKLTYEHAQDFIENPEKDFSDYEMPEISDGTTVHEIKEKVLQLHAIASMLRRKRREGGSLQLDQPKMKFALDDDMKAPIGVSIYEAKDSNRLVEEFMLLANMSVARKIERHYQKTALLRCHPPPKAKVLRDAHKMCSRIGFPIDGTSSQQLSSALAQFRCDVPLMRSINQVLSTILMKAMELARYFCTGSVKSQSQYHHYALNVPFYTHFTSPIRRYPDIIVHRLLAASLGYCEASSRTVEELEKIAQHCNDKKLIAKKCGEASAETFFGLLVQKIGPIQAKGVVVNVLDASFDVLLFKYGIVKRVYVKNLEICGPAVFEETLSRLTIPWSTDNGKFKQCIQICTVVDTVLFGLPEPTKFEAKIKPRSQKESPTLIELWRKMENASDEGNNLDIASLLLD</sequence>
<protein>
    <recommendedName>
        <fullName evidence="8">DIS3-like exonuclease 2</fullName>
        <ecNumber evidence="8">3.1.13.-</ecNumber>
    </recommendedName>
</protein>
<comment type="similarity">
    <text evidence="8">Belongs to the RNR ribonuclease family. DIS3L2 subfamily.</text>
</comment>
<dbReference type="SUPFAM" id="SSF50249">
    <property type="entry name" value="Nucleic acid-binding proteins"/>
    <property type="match status" value="2"/>
</dbReference>
<dbReference type="Proteomes" id="UP000271162">
    <property type="component" value="Unassembled WGS sequence"/>
</dbReference>
<dbReference type="InterPro" id="IPR041093">
    <property type="entry name" value="Dis3l2-like_C"/>
</dbReference>
<feature type="compositionally biased region" description="Basic and acidic residues" evidence="9">
    <location>
        <begin position="349"/>
        <end position="360"/>
    </location>
</feature>
<keyword evidence="7 8" id="KW-0694">RNA-binding</keyword>
<feature type="site" description="Important for catalytic activity" evidence="8">
    <location>
        <position position="545"/>
    </location>
</feature>
<dbReference type="AlphaFoldDB" id="A0A158QYD8"/>
<feature type="binding site" evidence="8">
    <location>
        <position position="537"/>
    </location>
    <ligand>
        <name>Mg(2+)</name>
        <dbReference type="ChEBI" id="CHEBI:18420"/>
    </ligand>
</feature>
<keyword evidence="2 8" id="KW-0540">Nuclease</keyword>
<dbReference type="InterPro" id="IPR028591">
    <property type="entry name" value="DIS3L2"/>
</dbReference>
<feature type="compositionally biased region" description="Low complexity" evidence="9">
    <location>
        <begin position="34"/>
        <end position="61"/>
    </location>
</feature>
<gene>
    <name evidence="11" type="ORF">NBR_LOCUS8327</name>
</gene>
<evidence type="ECO:0000259" key="10">
    <source>
        <dbReference type="SMART" id="SM00955"/>
    </source>
</evidence>
<dbReference type="WBParaSite" id="NBR_0000832601-mRNA-1">
    <property type="protein sequence ID" value="NBR_0000832601-mRNA-1"/>
    <property type="gene ID" value="NBR_0000832601"/>
</dbReference>
<dbReference type="OMA" id="DDVWGSK"/>
<keyword evidence="5 8" id="KW-0269">Exonuclease</keyword>
<keyword evidence="8" id="KW-0464">Manganese</keyword>
<evidence type="ECO:0000313" key="13">
    <source>
        <dbReference type="WBParaSite" id="NBR_0000832601-mRNA-1"/>
    </source>
</evidence>
<evidence type="ECO:0000256" key="5">
    <source>
        <dbReference type="ARBA" id="ARBA00022839"/>
    </source>
</evidence>
<dbReference type="PANTHER" id="PTHR23355:SF9">
    <property type="entry name" value="DIS3-LIKE EXONUCLEASE 2"/>
    <property type="match status" value="1"/>
</dbReference>
<keyword evidence="12" id="KW-1185">Reference proteome</keyword>
<dbReference type="Gene3D" id="2.40.50.700">
    <property type="match status" value="1"/>
</dbReference>
<dbReference type="PROSITE" id="PS01175">
    <property type="entry name" value="RIBONUCLEASE_II"/>
    <property type="match status" value="1"/>
</dbReference>
<reference evidence="13" key="1">
    <citation type="submission" date="2016-04" db="UniProtKB">
        <authorList>
            <consortium name="WormBaseParasite"/>
        </authorList>
    </citation>
    <scope>IDENTIFICATION</scope>
</reference>
<dbReference type="InterPro" id="IPR022966">
    <property type="entry name" value="RNase_II/R_CS"/>
</dbReference>
<dbReference type="PANTHER" id="PTHR23355">
    <property type="entry name" value="RIBONUCLEASE"/>
    <property type="match status" value="1"/>
</dbReference>
<feature type="compositionally biased region" description="Basic and acidic residues" evidence="9">
    <location>
        <begin position="23"/>
        <end position="32"/>
    </location>
</feature>
<evidence type="ECO:0000256" key="6">
    <source>
        <dbReference type="ARBA" id="ARBA00022842"/>
    </source>
</evidence>
<dbReference type="Pfam" id="PF17849">
    <property type="entry name" value="OB_Dis3"/>
    <property type="match status" value="1"/>
</dbReference>
<evidence type="ECO:0000256" key="4">
    <source>
        <dbReference type="ARBA" id="ARBA00022801"/>
    </source>
</evidence>
<dbReference type="GO" id="GO:0010587">
    <property type="term" value="P:miRNA catabolic process"/>
    <property type="evidence" value="ECO:0007669"/>
    <property type="project" value="TreeGrafter"/>
</dbReference>
<evidence type="ECO:0000256" key="9">
    <source>
        <dbReference type="SAM" id="MobiDB-lite"/>
    </source>
</evidence>
<comment type="cofactor">
    <cofactor evidence="8">
        <name>Mg(2+)</name>
        <dbReference type="ChEBI" id="CHEBI:18420"/>
    </cofactor>
    <cofactor evidence="8">
        <name>Mn(2+)</name>
        <dbReference type="ChEBI" id="CHEBI:29035"/>
    </cofactor>
</comment>
<dbReference type="GO" id="GO:0008266">
    <property type="term" value="F:poly(U) RNA binding"/>
    <property type="evidence" value="ECO:0007669"/>
    <property type="project" value="UniProtKB-ARBA"/>
</dbReference>
<dbReference type="InterPro" id="IPR012340">
    <property type="entry name" value="NA-bd_OB-fold"/>
</dbReference>
<dbReference type="Gene3D" id="2.40.50.690">
    <property type="match status" value="1"/>
</dbReference>
<dbReference type="EC" id="3.1.13.-" evidence="8"/>
<organism evidence="13">
    <name type="scientific">Nippostrongylus brasiliensis</name>
    <name type="common">Rat hookworm</name>
    <dbReference type="NCBI Taxonomy" id="27835"/>
    <lineage>
        <taxon>Eukaryota</taxon>
        <taxon>Metazoa</taxon>
        <taxon>Ecdysozoa</taxon>
        <taxon>Nematoda</taxon>
        <taxon>Chromadorea</taxon>
        <taxon>Rhabditida</taxon>
        <taxon>Rhabditina</taxon>
        <taxon>Rhabditomorpha</taxon>
        <taxon>Strongyloidea</taxon>
        <taxon>Heligmosomidae</taxon>
        <taxon>Nippostrongylus</taxon>
    </lineage>
</organism>
<dbReference type="GO" id="GO:0000932">
    <property type="term" value="C:P-body"/>
    <property type="evidence" value="ECO:0007669"/>
    <property type="project" value="UniProtKB-SubCell"/>
</dbReference>
<dbReference type="InterPro" id="IPR050180">
    <property type="entry name" value="RNR_Ribonuclease"/>
</dbReference>
<dbReference type="HAMAP" id="MF_03045">
    <property type="entry name" value="DIS3L2"/>
    <property type="match status" value="1"/>
</dbReference>
<evidence type="ECO:0000256" key="1">
    <source>
        <dbReference type="ARBA" id="ARBA00022490"/>
    </source>
</evidence>
<name>A0A158QYD8_NIPBR</name>
<dbReference type="GO" id="GO:0000175">
    <property type="term" value="F:3'-5'-RNA exonuclease activity"/>
    <property type="evidence" value="ECO:0007669"/>
    <property type="project" value="UniProtKB-UniRule"/>
</dbReference>
<dbReference type="GO" id="GO:0046872">
    <property type="term" value="F:metal ion binding"/>
    <property type="evidence" value="ECO:0007669"/>
    <property type="project" value="UniProtKB-KW"/>
</dbReference>
<feature type="region of interest" description="Disordered" evidence="9">
    <location>
        <begin position="344"/>
        <end position="363"/>
    </location>
</feature>
<keyword evidence="4 8" id="KW-0378">Hydrolase</keyword>
<proteinExistence type="inferred from homology"/>
<evidence type="ECO:0000313" key="12">
    <source>
        <dbReference type="Proteomes" id="UP000271162"/>
    </source>
</evidence>
<feature type="compositionally biased region" description="Pro residues" evidence="9">
    <location>
        <begin position="96"/>
        <end position="109"/>
    </location>
</feature>
<evidence type="ECO:0000256" key="7">
    <source>
        <dbReference type="ARBA" id="ARBA00022884"/>
    </source>
</evidence>